<dbReference type="KEGG" id="pgin:FRZ67_07720"/>
<organism evidence="2 3">
    <name type="scientific">Panacibacter ginsenosidivorans</name>
    <dbReference type="NCBI Taxonomy" id="1813871"/>
    <lineage>
        <taxon>Bacteria</taxon>
        <taxon>Pseudomonadati</taxon>
        <taxon>Bacteroidota</taxon>
        <taxon>Chitinophagia</taxon>
        <taxon>Chitinophagales</taxon>
        <taxon>Chitinophagaceae</taxon>
        <taxon>Panacibacter</taxon>
    </lineage>
</organism>
<dbReference type="EMBL" id="CP042435">
    <property type="protein sequence ID" value="QEC67187.1"/>
    <property type="molecule type" value="Genomic_DNA"/>
</dbReference>
<evidence type="ECO:0000256" key="1">
    <source>
        <dbReference type="SAM" id="Coils"/>
    </source>
</evidence>
<proteinExistence type="predicted"/>
<name>A0A5B8V6S6_9BACT</name>
<evidence type="ECO:0000313" key="3">
    <source>
        <dbReference type="Proteomes" id="UP000321533"/>
    </source>
</evidence>
<protein>
    <submittedName>
        <fullName evidence="2">Uncharacterized protein</fullName>
    </submittedName>
</protein>
<feature type="coiled-coil region" evidence="1">
    <location>
        <begin position="1"/>
        <end position="85"/>
    </location>
</feature>
<dbReference type="AlphaFoldDB" id="A0A5B8V6S6"/>
<sequence>MEQLELQVKNLYTKLQQLLKQNQLLQKQNAALQKEILALKTSVEEKKETVTKMQQQMDVFKLSANALDEKEKQELRKRIDMYLAEIEKCLTLINE</sequence>
<accession>A0A5B8V6S6</accession>
<keyword evidence="3" id="KW-1185">Reference proteome</keyword>
<gene>
    <name evidence="2" type="ORF">FRZ67_07720</name>
</gene>
<dbReference type="OrthoDB" id="1467932at2"/>
<keyword evidence="1" id="KW-0175">Coiled coil</keyword>
<dbReference type="RefSeq" id="WP_147188995.1">
    <property type="nucleotide sequence ID" value="NZ_CP042435.1"/>
</dbReference>
<dbReference type="Proteomes" id="UP000321533">
    <property type="component" value="Chromosome"/>
</dbReference>
<evidence type="ECO:0000313" key="2">
    <source>
        <dbReference type="EMBL" id="QEC67187.1"/>
    </source>
</evidence>
<reference evidence="2 3" key="1">
    <citation type="journal article" date="2016" name="Int. J. Syst. Evol. Microbiol.">
        <title>Panacibacter ginsenosidivorans gen. nov., sp. nov., with ginsenoside converting activity isolated from soil of a ginseng field.</title>
        <authorList>
            <person name="Siddiqi M.Z."/>
            <person name="Muhammad Shafi S."/>
            <person name="Choi K.D."/>
            <person name="Im W.T."/>
        </authorList>
    </citation>
    <scope>NUCLEOTIDE SEQUENCE [LARGE SCALE GENOMIC DNA]</scope>
    <source>
        <strain evidence="2 3">Gsoil1550</strain>
    </source>
</reference>